<evidence type="ECO:0000256" key="1">
    <source>
        <dbReference type="SAM" id="Phobius"/>
    </source>
</evidence>
<evidence type="ECO:0000313" key="4">
    <source>
        <dbReference type="Proteomes" id="UP000215214"/>
    </source>
</evidence>
<accession>A0A238U9V1</accession>
<evidence type="ECO:0000256" key="2">
    <source>
        <dbReference type="SAM" id="SignalP"/>
    </source>
</evidence>
<name>A0A238U9V1_9FLAO</name>
<dbReference type="EMBL" id="LT899436">
    <property type="protein sequence ID" value="SNR15959.1"/>
    <property type="molecule type" value="Genomic_DNA"/>
</dbReference>
<evidence type="ECO:0008006" key="5">
    <source>
        <dbReference type="Google" id="ProtNLM"/>
    </source>
</evidence>
<reference evidence="3 4" key="1">
    <citation type="submission" date="2017-07" db="EMBL/GenBank/DDBJ databases">
        <authorList>
            <person name="Sun Z.S."/>
            <person name="Albrecht U."/>
            <person name="Echele G."/>
            <person name="Lee C.C."/>
        </authorList>
    </citation>
    <scope>NUCLEOTIDE SEQUENCE [LARGE SCALE GENOMIC DNA]</scope>
    <source>
        <strain evidence="4">type strain: KCTC 22618</strain>
    </source>
</reference>
<proteinExistence type="predicted"/>
<protein>
    <recommendedName>
        <fullName evidence="5">DUF4129 domain-containing protein</fullName>
    </recommendedName>
</protein>
<dbReference type="AlphaFoldDB" id="A0A238U9V1"/>
<gene>
    <name evidence="3" type="ORF">TJEJU_2273</name>
</gene>
<sequence>MIKKLLYFLILFLGHVLVFAQEDFIPENTSPPEDRIEKQRNFDDDLSSKYDGNDFKYKDHVEKREKRRTPNFPSTFLSKVMRFFTTVFPYLLALIVIFIVVKALIGEDFSWFFSSKNKKIERAVILTSEEESYLENENYEKLIVLAKQKGDYRNATRYYYLLLLKQMSNKGLITFDKDKTNTEYIFDLQKKELRKPFSYLLYIYDYVWYGEFDVNQTNFSVIESNYESFLKQL</sequence>
<keyword evidence="4" id="KW-1185">Reference proteome</keyword>
<dbReference type="KEGG" id="tje:TJEJU_2273"/>
<organism evidence="3 4">
    <name type="scientific">Tenacibaculum jejuense</name>
    <dbReference type="NCBI Taxonomy" id="584609"/>
    <lineage>
        <taxon>Bacteria</taxon>
        <taxon>Pseudomonadati</taxon>
        <taxon>Bacteroidota</taxon>
        <taxon>Flavobacteriia</taxon>
        <taxon>Flavobacteriales</taxon>
        <taxon>Flavobacteriaceae</taxon>
        <taxon>Tenacibaculum</taxon>
    </lineage>
</organism>
<feature type="chain" id="PRO_5013167335" description="DUF4129 domain-containing protein" evidence="2">
    <location>
        <begin position="21"/>
        <end position="233"/>
    </location>
</feature>
<keyword evidence="1" id="KW-1133">Transmembrane helix</keyword>
<keyword evidence="1" id="KW-0472">Membrane</keyword>
<dbReference type="OrthoDB" id="5491447at2"/>
<dbReference type="RefSeq" id="WP_095072136.1">
    <property type="nucleotide sequence ID" value="NZ_LT899436.1"/>
</dbReference>
<keyword evidence="1" id="KW-0812">Transmembrane</keyword>
<dbReference type="Proteomes" id="UP000215214">
    <property type="component" value="Chromosome TJEJU"/>
</dbReference>
<keyword evidence="2" id="KW-0732">Signal</keyword>
<feature type="signal peptide" evidence="2">
    <location>
        <begin position="1"/>
        <end position="20"/>
    </location>
</feature>
<evidence type="ECO:0000313" key="3">
    <source>
        <dbReference type="EMBL" id="SNR15959.1"/>
    </source>
</evidence>
<feature type="transmembrane region" description="Helical" evidence="1">
    <location>
        <begin position="87"/>
        <end position="105"/>
    </location>
</feature>